<comment type="caution">
    <text evidence="2">The sequence shown here is derived from an EMBL/GenBank/DDBJ whole genome shotgun (WGS) entry which is preliminary data.</text>
</comment>
<gene>
    <name evidence="2" type="ORF">BZJ21_09320</name>
</gene>
<evidence type="ECO:0008006" key="4">
    <source>
        <dbReference type="Google" id="ProtNLM"/>
    </source>
</evidence>
<feature type="region of interest" description="Disordered" evidence="1">
    <location>
        <begin position="139"/>
        <end position="180"/>
    </location>
</feature>
<protein>
    <recommendedName>
        <fullName evidence="4">Peptidoglycan-binding protein CsiV</fullName>
    </recommendedName>
</protein>
<dbReference type="EMBL" id="MUFR01000023">
    <property type="protein sequence ID" value="OOF33729.1"/>
    <property type="molecule type" value="Genomic_DNA"/>
</dbReference>
<name>A0ABX3KQM0_SALCS</name>
<keyword evidence="3" id="KW-1185">Reference proteome</keyword>
<evidence type="ECO:0000313" key="3">
    <source>
        <dbReference type="Proteomes" id="UP000189431"/>
    </source>
</evidence>
<dbReference type="Proteomes" id="UP000189431">
    <property type="component" value="Unassembled WGS sequence"/>
</dbReference>
<dbReference type="InterPro" id="IPR021241">
    <property type="entry name" value="CsiV"/>
</dbReference>
<reference evidence="3" key="1">
    <citation type="submission" date="2017-01" db="EMBL/GenBank/DDBJ databases">
        <title>Draft genome of the species Salinivibrio costicola subsp. alcaliphilus.</title>
        <authorList>
            <person name="Lopez-Hermoso C."/>
            <person name="De La Haba R."/>
            <person name="Sanchez-Porro C."/>
            <person name="Ventosa A."/>
        </authorList>
    </citation>
    <scope>NUCLEOTIDE SEQUENCE [LARGE SCALE GENOMIC DNA]</scope>
    <source>
        <strain evidence="3">CBH448</strain>
    </source>
</reference>
<dbReference type="RefSeq" id="WP_077669642.1">
    <property type="nucleotide sequence ID" value="NZ_MUFR01000023.1"/>
</dbReference>
<evidence type="ECO:0000256" key="1">
    <source>
        <dbReference type="SAM" id="MobiDB-lite"/>
    </source>
</evidence>
<proteinExistence type="predicted"/>
<evidence type="ECO:0000313" key="2">
    <source>
        <dbReference type="EMBL" id="OOF33729.1"/>
    </source>
</evidence>
<organism evidence="2 3">
    <name type="scientific">Salinivibrio costicola subsp. alcaliphilus</name>
    <dbReference type="NCBI Taxonomy" id="272773"/>
    <lineage>
        <taxon>Bacteria</taxon>
        <taxon>Pseudomonadati</taxon>
        <taxon>Pseudomonadota</taxon>
        <taxon>Gammaproteobacteria</taxon>
        <taxon>Vibrionales</taxon>
        <taxon>Vibrionaceae</taxon>
        <taxon>Salinivibrio</taxon>
    </lineage>
</organism>
<dbReference type="Pfam" id="PF10972">
    <property type="entry name" value="CsiV"/>
    <property type="match status" value="1"/>
</dbReference>
<accession>A0ABX3KQM0</accession>
<sequence length="290" mass="32895">MRNHQRPAKDWRSAAGLKGLVVLLLLSLSQPVWAKRLYDVELIVFKRNQDPASVEENWPSQDSESSVSRGVPVTNQRALQDAGLTPLSPNQWQLNDAYNKLKNHAGFTPMVHVAWRQDDSGRAALPLLRVMAGKDYRASFNPDGTPIKATPEPKTADDPADGLSRKDWDEQSVSEPATPQGLYELDGTLRVYVQHYLYVEADMVLREPTERRALVEDIIDMPLQRADTAANQNNDVQVAGLQKVEKQYHVERYLQPYAFTHKRRMRSGETHYLDNPMMGLIIQVRKVNNG</sequence>